<dbReference type="RefSeq" id="WP_053603365.1">
    <property type="nucleotide sequence ID" value="NZ_CP012600.1"/>
</dbReference>
<sequence>MFKKSNKGFSTIETVSAFSIWAMMTCLLLPFLHQITIQREVNQQKEQSYHLLNAELNHYMFTGEKRKKVFVLGNETYVIDWRDEENFEQACIRREGGSEKDKHCLSIYKTEWLYSS</sequence>
<accession>A0A0M5JBL7</accession>
<organism evidence="2 3">
    <name type="scientific">Bacillus gobiensis</name>
    <dbReference type="NCBI Taxonomy" id="1441095"/>
    <lineage>
        <taxon>Bacteria</taxon>
        <taxon>Bacillati</taxon>
        <taxon>Bacillota</taxon>
        <taxon>Bacilli</taxon>
        <taxon>Bacillales</taxon>
        <taxon>Bacillaceae</taxon>
        <taxon>Bacillus</taxon>
    </lineage>
</organism>
<evidence type="ECO:0008006" key="4">
    <source>
        <dbReference type="Google" id="ProtNLM"/>
    </source>
</evidence>
<keyword evidence="1" id="KW-1133">Transmembrane helix</keyword>
<evidence type="ECO:0000313" key="2">
    <source>
        <dbReference type="EMBL" id="ALC81607.1"/>
    </source>
</evidence>
<reference evidence="3" key="1">
    <citation type="submission" date="2015-08" db="EMBL/GenBank/DDBJ databases">
        <title>Genome sequencing project for genomic taxonomy and phylogenomics of Bacillus-like bacteria.</title>
        <authorList>
            <person name="Liu B."/>
            <person name="Wang J."/>
            <person name="Zhu Y."/>
            <person name="Liu G."/>
            <person name="Chen Q."/>
            <person name="Chen Z."/>
            <person name="Lan J."/>
            <person name="Che J."/>
            <person name="Ge C."/>
            <person name="Shi H."/>
            <person name="Pan Z."/>
            <person name="Liu X."/>
        </authorList>
    </citation>
    <scope>NUCLEOTIDE SEQUENCE [LARGE SCALE GENOMIC DNA]</scope>
    <source>
        <strain evidence="3">FJAT-4402</strain>
    </source>
</reference>
<dbReference type="PATRIC" id="fig|1441095.3.peg.1824"/>
<proteinExistence type="predicted"/>
<gene>
    <name evidence="2" type="ORF">AM592_08315</name>
</gene>
<evidence type="ECO:0000256" key="1">
    <source>
        <dbReference type="SAM" id="Phobius"/>
    </source>
</evidence>
<keyword evidence="3" id="KW-1185">Reference proteome</keyword>
<keyword evidence="1" id="KW-0812">Transmembrane</keyword>
<reference evidence="2 3" key="2">
    <citation type="journal article" date="2016" name="Int. J. Syst. Evol. Microbiol.">
        <title>Bacillus gobiensis sp. nov., isolated from a soil sample.</title>
        <authorList>
            <person name="Liu B."/>
            <person name="Liu G.H."/>
            <person name="Cetin S."/>
            <person name="Schumann P."/>
            <person name="Pan Z.Z."/>
            <person name="Chen Q.Q."/>
        </authorList>
    </citation>
    <scope>NUCLEOTIDE SEQUENCE [LARGE SCALE GENOMIC DNA]</scope>
    <source>
        <strain evidence="2 3">FJAT-4402</strain>
    </source>
</reference>
<name>A0A0M5JBL7_9BACI</name>
<keyword evidence="1" id="KW-0472">Membrane</keyword>
<protein>
    <recommendedName>
        <fullName evidence="4">Competence protein ComG</fullName>
    </recommendedName>
</protein>
<evidence type="ECO:0000313" key="3">
    <source>
        <dbReference type="Proteomes" id="UP000067625"/>
    </source>
</evidence>
<dbReference type="Proteomes" id="UP000067625">
    <property type="component" value="Chromosome"/>
</dbReference>
<dbReference type="EMBL" id="CP012600">
    <property type="protein sequence ID" value="ALC81607.1"/>
    <property type="molecule type" value="Genomic_DNA"/>
</dbReference>
<dbReference type="AlphaFoldDB" id="A0A0M5JBL7"/>
<dbReference type="InterPro" id="IPR053468">
    <property type="entry name" value="ComGE-like"/>
</dbReference>
<feature type="transmembrane region" description="Helical" evidence="1">
    <location>
        <begin position="12"/>
        <end position="32"/>
    </location>
</feature>
<dbReference type="STRING" id="1441095.AM592_08315"/>
<dbReference type="OrthoDB" id="2892667at2"/>
<dbReference type="NCBIfam" id="NF041013">
    <property type="entry name" value="T4P_ComGE"/>
    <property type="match status" value="1"/>
</dbReference>